<dbReference type="InterPro" id="IPR011856">
    <property type="entry name" value="tRNA_endonuc-like_dom_sf"/>
</dbReference>
<dbReference type="KEGG" id="cmic:caldi_05930"/>
<evidence type="ECO:0008006" key="3">
    <source>
        <dbReference type="Google" id="ProtNLM"/>
    </source>
</evidence>
<dbReference type="GO" id="GO:0003676">
    <property type="term" value="F:nucleic acid binding"/>
    <property type="evidence" value="ECO:0007669"/>
    <property type="project" value="InterPro"/>
</dbReference>
<dbReference type="RefSeq" id="WP_264843627.1">
    <property type="nucleotide sequence ID" value="NZ_AP025628.1"/>
</dbReference>
<keyword evidence="2" id="KW-1185">Reference proteome</keyword>
<accession>A0AA35CJI3</accession>
<dbReference type="Proteomes" id="UP001163687">
    <property type="component" value="Chromosome"/>
</dbReference>
<reference evidence="1" key="1">
    <citation type="submission" date="2022-03" db="EMBL/GenBank/DDBJ databases">
        <title>Complete genome sequence of Caldinitratiruptor microaerophilus.</title>
        <authorList>
            <person name="Mukaiyama R."/>
            <person name="Nishiyama T."/>
            <person name="Ueda K."/>
        </authorList>
    </citation>
    <scope>NUCLEOTIDE SEQUENCE</scope>
    <source>
        <strain evidence="1">JCM 16183</strain>
    </source>
</reference>
<name>A0AA35CJI3_9FIRM</name>
<evidence type="ECO:0000313" key="1">
    <source>
        <dbReference type="EMBL" id="BDG59503.1"/>
    </source>
</evidence>
<dbReference type="AlphaFoldDB" id="A0AA35CJI3"/>
<dbReference type="Gene3D" id="3.40.1350.10">
    <property type="match status" value="1"/>
</dbReference>
<proteinExistence type="predicted"/>
<sequence>MSGRVYVVQADNTLQSMAEEPFSSEDMLQRFLKTYPDLLAGDQMNPIAPRQWLLISRELPVPDSESSGGRWAVDHLFIDQDGIPTLVEVKRSTDTRIRREVVGQMLDYAVNAAVFWSIDQIKAGFEETVRSRGREPAEVLLVFLDALPDRDPEAFWHTVHTNLRAGRLRLVFVADVIPIEVRRIVEFLNEQMADVEVLAVEIRQFVGQGVRALVPTVLGVTAKPGAGAMSVAGRRWDRASFLSVLEQYHPELAPIAGRLLDWIAPLVSFIAWGRGKVYPQWSPTLMLDDGRRCALFYCWAAPNSATIQIPFGTLKDRPPFTDPAKREELRRRLNQIDQVDIPEDGTERYPTFPLAALSTAKAFTEFQTRAIQSRRDGTLLSYRRTSRPRRWRRAKP</sequence>
<protein>
    <recommendedName>
        <fullName evidence="3">DUF4268 domain-containing protein</fullName>
    </recommendedName>
</protein>
<dbReference type="EMBL" id="AP025628">
    <property type="protein sequence ID" value="BDG59503.1"/>
    <property type="molecule type" value="Genomic_DNA"/>
</dbReference>
<organism evidence="1 2">
    <name type="scientific">Caldinitratiruptor microaerophilus</name>
    <dbReference type="NCBI Taxonomy" id="671077"/>
    <lineage>
        <taxon>Bacteria</taxon>
        <taxon>Bacillati</taxon>
        <taxon>Bacillota</taxon>
        <taxon>Clostridia</taxon>
        <taxon>Eubacteriales</taxon>
        <taxon>Symbiobacteriaceae</taxon>
        <taxon>Caldinitratiruptor</taxon>
    </lineage>
</organism>
<gene>
    <name evidence="1" type="ORF">caldi_05930</name>
</gene>
<evidence type="ECO:0000313" key="2">
    <source>
        <dbReference type="Proteomes" id="UP001163687"/>
    </source>
</evidence>